<feature type="domain" description="Cas12f1-like TNB" evidence="6">
    <location>
        <begin position="148"/>
        <end position="217"/>
    </location>
</feature>
<evidence type="ECO:0000256" key="2">
    <source>
        <dbReference type="ARBA" id="ARBA00022578"/>
    </source>
</evidence>
<dbReference type="NCBIfam" id="NF040570">
    <property type="entry name" value="guided_TnpB"/>
    <property type="match status" value="1"/>
</dbReference>
<evidence type="ECO:0000313" key="7">
    <source>
        <dbReference type="EMBL" id="BAQ49355.1"/>
    </source>
</evidence>
<name>A0A0C6G0S2_9HYPH</name>
<evidence type="ECO:0000259" key="5">
    <source>
        <dbReference type="Pfam" id="PF01385"/>
    </source>
</evidence>
<evidence type="ECO:0000256" key="4">
    <source>
        <dbReference type="ARBA" id="ARBA00023172"/>
    </source>
</evidence>
<protein>
    <submittedName>
        <fullName evidence="7">Transposase and inactivated derivatives</fullName>
    </submittedName>
</protein>
<dbReference type="Pfam" id="PF07282">
    <property type="entry name" value="Cas12f1-like_TNB"/>
    <property type="match status" value="1"/>
</dbReference>
<reference evidence="8" key="2">
    <citation type="submission" date="2015-01" db="EMBL/GenBank/DDBJ databases">
        <title>Complete genome sequence of Methylobacterium aquaticum strain 22A.</title>
        <authorList>
            <person name="Tani A."/>
            <person name="Ogura Y."/>
            <person name="Hayashi T."/>
        </authorList>
    </citation>
    <scope>NUCLEOTIDE SEQUENCE [LARGE SCALE GENOMIC DNA]</scope>
    <source>
        <strain evidence="8">MA-22A</strain>
        <plasmid evidence="8">Plasmid pMaq22A_1p DNA</plasmid>
    </source>
</reference>
<evidence type="ECO:0000256" key="1">
    <source>
        <dbReference type="ARBA" id="ARBA00008761"/>
    </source>
</evidence>
<dbReference type="GO" id="GO:0006310">
    <property type="term" value="P:DNA recombination"/>
    <property type="evidence" value="ECO:0007669"/>
    <property type="project" value="UniProtKB-KW"/>
</dbReference>
<keyword evidence="7" id="KW-0614">Plasmid</keyword>
<evidence type="ECO:0000256" key="3">
    <source>
        <dbReference type="ARBA" id="ARBA00023125"/>
    </source>
</evidence>
<dbReference type="InterPro" id="IPR001959">
    <property type="entry name" value="Transposase"/>
</dbReference>
<feature type="domain" description="Probable transposase IS891/IS1136/IS1341" evidence="5">
    <location>
        <begin position="50"/>
        <end position="137"/>
    </location>
</feature>
<dbReference type="KEGG" id="maqu:Maq22A_1p35630"/>
<evidence type="ECO:0000313" key="8">
    <source>
        <dbReference type="Proteomes" id="UP000061432"/>
    </source>
</evidence>
<comment type="similarity">
    <text evidence="1">In the C-terminal section; belongs to the transposase 35 family.</text>
</comment>
<sequence>MLLRGQRFRLWLHRAVEGRIKSGNFSQDARGRWYCNLVCEIPCRQGGGREEFGVDLGLKSVATCSDGTRLEQARFYRDLEPKLAEAQRKGRKRQVRTIHAKIANRRKDTLHKFSRALVDRARKITVGDVSASAMAKTRMAKSVLDAGWSTLRGMLRYKCDHAGVAYAVVDEANTTRACSSCGCLSGPTGLVGLNVRRWTCSECGAEHDRDRNASVNIARLGCETPRPARHGSPAF</sequence>
<dbReference type="PATRIC" id="fig|270351.10.peg.6423"/>
<accession>A0A0C6G0S2</accession>
<dbReference type="NCBIfam" id="TIGR01766">
    <property type="entry name" value="IS200/IS605 family accessory protein TnpB-like domain"/>
    <property type="match status" value="1"/>
</dbReference>
<gene>
    <name evidence="7" type="ORF">Maq22A_1p35630</name>
</gene>
<dbReference type="GO" id="GO:0003677">
    <property type="term" value="F:DNA binding"/>
    <property type="evidence" value="ECO:0007669"/>
    <property type="project" value="UniProtKB-KW"/>
</dbReference>
<dbReference type="GO" id="GO:0032196">
    <property type="term" value="P:transposition"/>
    <property type="evidence" value="ECO:0007669"/>
    <property type="project" value="UniProtKB-KW"/>
</dbReference>
<proteinExistence type="inferred from homology"/>
<organism evidence="7 8">
    <name type="scientific">Methylobacterium aquaticum</name>
    <dbReference type="NCBI Taxonomy" id="270351"/>
    <lineage>
        <taxon>Bacteria</taxon>
        <taxon>Pseudomonadati</taxon>
        <taxon>Pseudomonadota</taxon>
        <taxon>Alphaproteobacteria</taxon>
        <taxon>Hyphomicrobiales</taxon>
        <taxon>Methylobacteriaceae</taxon>
        <taxon>Methylobacterium</taxon>
    </lineage>
</organism>
<reference evidence="7 8" key="1">
    <citation type="journal article" date="2015" name="Genome Announc.">
        <title>Complete Genome Sequence of Methylobacterium aquaticum Strain 22A, Isolated from Racomitrium japonicum Moss.</title>
        <authorList>
            <person name="Tani A."/>
            <person name="Ogura Y."/>
            <person name="Hayashi T."/>
            <person name="Kimbara K."/>
        </authorList>
    </citation>
    <scope>NUCLEOTIDE SEQUENCE [LARGE SCALE GENOMIC DNA]</scope>
    <source>
        <strain evidence="7 8">MA-22A</strain>
        <plasmid evidence="8">Plasmid pMaq22A_1p DNA</plasmid>
    </source>
</reference>
<dbReference type="AlphaFoldDB" id="A0A0C6G0S2"/>
<dbReference type="InterPro" id="IPR010095">
    <property type="entry name" value="Cas12f1-like_TNB"/>
</dbReference>
<dbReference type="Pfam" id="PF01385">
    <property type="entry name" value="OrfB_IS605"/>
    <property type="match status" value="1"/>
</dbReference>
<evidence type="ECO:0000259" key="6">
    <source>
        <dbReference type="Pfam" id="PF07282"/>
    </source>
</evidence>
<keyword evidence="3" id="KW-0238">DNA-binding</keyword>
<keyword evidence="4" id="KW-0233">DNA recombination</keyword>
<dbReference type="EMBL" id="AP014705">
    <property type="protein sequence ID" value="BAQ49355.1"/>
    <property type="molecule type" value="Genomic_DNA"/>
</dbReference>
<dbReference type="Proteomes" id="UP000061432">
    <property type="component" value="Plasmid pMaq22A_1p"/>
</dbReference>
<keyword evidence="2" id="KW-0815">Transposition</keyword>
<geneLocation type="plasmid" evidence="8">
    <name>pMaq22A_1p DNA</name>
</geneLocation>